<feature type="compositionally biased region" description="Basic and acidic residues" evidence="1">
    <location>
        <begin position="300"/>
        <end position="311"/>
    </location>
</feature>
<proteinExistence type="predicted"/>
<sequence>MVDLKAFLPGSTQTKQEGGSSADHPLGQPSDQHNPPHSSLGSGERTREHSGLGGTGSSIPYDQTSQRGTTGMNTGMTSGSGLAGTSGPGLTGERGFEDRTLGSERSGLTGTGTTTGLGSQHSGLTGTGSQHNTGRDAALGTGAGVAGLGAYEERKHHHQDNTTGGLGSERSGSTGTGTGARVNPNELTGARADVLHHSHHGGDQLGSVKHEHGDPRAMDSRIGHETKHEHHTGRDAALGAGAGAAGVGAYEERKHHHDRDNTTGSSAIGGGQQLPEMYGGSSKTVAEPDYTGRHGQFGEMGEKSASLKDRLVGAVTGHKPAAKDTQRSDAVDDKHHDKHHDKHDKHDKRTAEEGALAGAGAGTLAGREHHSGSGLDEARERDAGYETGSTHGRGLGSSNTTDRGLGSSTGTGVGSSTGNGLGSSTGTGLGSSTGTGLGSSTGTGLGSSSLTGSTPSNGTFEPSAVGQNKEGLIHGHHTTMTGEVLDPHLGPGSSVGEKRL</sequence>
<feature type="compositionally biased region" description="Low complexity" evidence="1">
    <location>
        <begin position="116"/>
        <end position="129"/>
    </location>
</feature>
<feature type="compositionally biased region" description="Low complexity" evidence="1">
    <location>
        <begin position="68"/>
        <end position="80"/>
    </location>
</feature>
<feature type="region of interest" description="Disordered" evidence="1">
    <location>
        <begin position="1"/>
        <end position="500"/>
    </location>
</feature>
<feature type="compositionally biased region" description="Basic and acidic residues" evidence="1">
    <location>
        <begin position="366"/>
        <end position="384"/>
    </location>
</feature>
<feature type="compositionally biased region" description="Gly residues" evidence="1">
    <location>
        <begin position="81"/>
        <end position="92"/>
    </location>
</feature>
<feature type="compositionally biased region" description="Gly residues" evidence="1">
    <location>
        <begin position="407"/>
        <end position="445"/>
    </location>
</feature>
<reference evidence="2" key="1">
    <citation type="submission" date="2023-08" db="EMBL/GenBank/DDBJ databases">
        <title>Black Yeasts Isolated from many extreme environments.</title>
        <authorList>
            <person name="Coleine C."/>
            <person name="Stajich J.E."/>
            <person name="Selbmann L."/>
        </authorList>
    </citation>
    <scope>NUCLEOTIDE SEQUENCE</scope>
    <source>
        <strain evidence="2">CCFEE 5401</strain>
    </source>
</reference>
<evidence type="ECO:0000313" key="3">
    <source>
        <dbReference type="Proteomes" id="UP001310890"/>
    </source>
</evidence>
<comment type="caution">
    <text evidence="2">The sequence shown here is derived from an EMBL/GenBank/DDBJ whole genome shotgun (WGS) entry which is preliminary data.</text>
</comment>
<feature type="compositionally biased region" description="Polar residues" evidence="1">
    <location>
        <begin position="57"/>
        <end position="67"/>
    </location>
</feature>
<evidence type="ECO:0000256" key="1">
    <source>
        <dbReference type="SAM" id="MobiDB-lite"/>
    </source>
</evidence>
<evidence type="ECO:0000313" key="2">
    <source>
        <dbReference type="EMBL" id="KAK5110229.1"/>
    </source>
</evidence>
<accession>A0AAN7YN33</accession>
<dbReference type="EMBL" id="JAVRRL010000052">
    <property type="protein sequence ID" value="KAK5110229.1"/>
    <property type="molecule type" value="Genomic_DNA"/>
</dbReference>
<name>A0AAN7YN33_9PEZI</name>
<feature type="compositionally biased region" description="Basic residues" evidence="1">
    <location>
        <begin position="336"/>
        <end position="346"/>
    </location>
</feature>
<dbReference type="AlphaFoldDB" id="A0AAN7YN33"/>
<gene>
    <name evidence="2" type="ORF">LTR62_006225</name>
</gene>
<feature type="compositionally biased region" description="Basic and acidic residues" evidence="1">
    <location>
        <begin position="193"/>
        <end position="234"/>
    </location>
</feature>
<feature type="compositionally biased region" description="Polar residues" evidence="1">
    <location>
        <begin position="10"/>
        <end position="19"/>
    </location>
</feature>
<protein>
    <submittedName>
        <fullName evidence="2">Uncharacterized protein</fullName>
    </submittedName>
</protein>
<feature type="compositionally biased region" description="Basic and acidic residues" evidence="1">
    <location>
        <begin position="321"/>
        <end position="335"/>
    </location>
</feature>
<feature type="compositionally biased region" description="Polar residues" evidence="1">
    <location>
        <begin position="29"/>
        <end position="41"/>
    </location>
</feature>
<feature type="compositionally biased region" description="Low complexity" evidence="1">
    <location>
        <begin position="446"/>
        <end position="459"/>
    </location>
</feature>
<dbReference type="Proteomes" id="UP001310890">
    <property type="component" value="Unassembled WGS sequence"/>
</dbReference>
<feature type="compositionally biased region" description="Basic and acidic residues" evidence="1">
    <location>
        <begin position="250"/>
        <end position="261"/>
    </location>
</feature>
<organism evidence="2 3">
    <name type="scientific">Meristemomyces frigidus</name>
    <dbReference type="NCBI Taxonomy" id="1508187"/>
    <lineage>
        <taxon>Eukaryota</taxon>
        <taxon>Fungi</taxon>
        <taxon>Dikarya</taxon>
        <taxon>Ascomycota</taxon>
        <taxon>Pezizomycotina</taxon>
        <taxon>Dothideomycetes</taxon>
        <taxon>Dothideomycetidae</taxon>
        <taxon>Mycosphaerellales</taxon>
        <taxon>Teratosphaeriaceae</taxon>
        <taxon>Meristemomyces</taxon>
    </lineage>
</organism>